<evidence type="ECO:0000313" key="2">
    <source>
        <dbReference type="EMBL" id="KAF6805617.1"/>
    </source>
</evidence>
<dbReference type="EMBL" id="WIGM01001069">
    <property type="protein sequence ID" value="KAF6805617.1"/>
    <property type="molecule type" value="Genomic_DNA"/>
</dbReference>
<dbReference type="OrthoDB" id="3521097at2759"/>
<reference evidence="2" key="1">
    <citation type="journal article" date="2020" name="Phytopathology">
        <title>Genome Sequence Resources of Colletotrichum truncatum, C. plurivorum, C. musicola, and C. sojae: Four Species Pathogenic to Soybean (Glycine max).</title>
        <authorList>
            <person name="Rogerio F."/>
            <person name="Boufleur T.R."/>
            <person name="Ciampi-Guillardi M."/>
            <person name="Sukno S.A."/>
            <person name="Thon M.R."/>
            <person name="Massola Junior N.S."/>
            <person name="Baroncelli R."/>
        </authorList>
    </citation>
    <scope>NUCLEOTIDE SEQUENCE</scope>
    <source>
        <strain evidence="2">LFN0074</strain>
    </source>
</reference>
<comment type="caution">
    <text evidence="2">The sequence shown here is derived from an EMBL/GenBank/DDBJ whole genome shotgun (WGS) entry which is preliminary data.</text>
</comment>
<accession>A0A8H6J362</accession>
<feature type="compositionally biased region" description="Polar residues" evidence="1">
    <location>
        <begin position="301"/>
        <end position="317"/>
    </location>
</feature>
<feature type="compositionally biased region" description="Low complexity" evidence="1">
    <location>
        <begin position="361"/>
        <end position="376"/>
    </location>
</feature>
<evidence type="ECO:0008006" key="4">
    <source>
        <dbReference type="Google" id="ProtNLM"/>
    </source>
</evidence>
<feature type="region of interest" description="Disordered" evidence="1">
    <location>
        <begin position="351"/>
        <end position="390"/>
    </location>
</feature>
<keyword evidence="3" id="KW-1185">Reference proteome</keyword>
<name>A0A8H6J362_9PEZI</name>
<dbReference type="Proteomes" id="UP000639643">
    <property type="component" value="Unassembled WGS sequence"/>
</dbReference>
<evidence type="ECO:0000256" key="1">
    <source>
        <dbReference type="SAM" id="MobiDB-lite"/>
    </source>
</evidence>
<protein>
    <recommendedName>
        <fullName evidence="4">C2H2-type domain-containing protein</fullName>
    </recommendedName>
</protein>
<gene>
    <name evidence="2" type="ORF">CMUS01_14573</name>
</gene>
<proteinExistence type="predicted"/>
<feature type="region of interest" description="Disordered" evidence="1">
    <location>
        <begin position="405"/>
        <end position="469"/>
    </location>
</feature>
<feature type="region of interest" description="Disordered" evidence="1">
    <location>
        <begin position="219"/>
        <end position="335"/>
    </location>
</feature>
<feature type="compositionally biased region" description="Basic and acidic residues" evidence="1">
    <location>
        <begin position="440"/>
        <end position="450"/>
    </location>
</feature>
<evidence type="ECO:0000313" key="3">
    <source>
        <dbReference type="Proteomes" id="UP000639643"/>
    </source>
</evidence>
<dbReference type="PANTHER" id="PTHR38166:SF1">
    <property type="entry name" value="C2H2-TYPE DOMAIN-CONTAINING PROTEIN"/>
    <property type="match status" value="1"/>
</dbReference>
<dbReference type="AlphaFoldDB" id="A0A8H6J362"/>
<feature type="compositionally biased region" description="Low complexity" evidence="1">
    <location>
        <begin position="408"/>
        <end position="427"/>
    </location>
</feature>
<organism evidence="2 3">
    <name type="scientific">Colletotrichum musicola</name>
    <dbReference type="NCBI Taxonomy" id="2175873"/>
    <lineage>
        <taxon>Eukaryota</taxon>
        <taxon>Fungi</taxon>
        <taxon>Dikarya</taxon>
        <taxon>Ascomycota</taxon>
        <taxon>Pezizomycotina</taxon>
        <taxon>Sordariomycetes</taxon>
        <taxon>Hypocreomycetidae</taxon>
        <taxon>Glomerellales</taxon>
        <taxon>Glomerellaceae</taxon>
        <taxon>Colletotrichum</taxon>
        <taxon>Colletotrichum orchidearum species complex</taxon>
    </lineage>
</organism>
<feature type="compositionally biased region" description="Polar residues" evidence="1">
    <location>
        <begin position="219"/>
        <end position="231"/>
    </location>
</feature>
<feature type="region of interest" description="Disordered" evidence="1">
    <location>
        <begin position="59"/>
        <end position="131"/>
    </location>
</feature>
<dbReference type="PANTHER" id="PTHR38166">
    <property type="entry name" value="C2H2-TYPE DOMAIN-CONTAINING PROTEIN-RELATED"/>
    <property type="match status" value="1"/>
</dbReference>
<sequence length="750" mass="83051">MGQKTAFENRAIEAAPSPENDFAASRKQSLNAPTRTDEASRDLAVQFLRMSRAARRAIAAQYEDNDTSNVNDADEQSPMAVDPPLKADRRHSSFEPGSLSTLPYRPKDALHNPRKHYRGSPSVDGLEGRKGRMDERRCKRISDGSEYGADLSRCKRISNDSGYDSDARRHSRKAGEAIIKQETTALVPPVPFLCFEDYDESVKAATDSILFELRTTLGASTPTTNRSSIRQGTPELPTPRDDEPAYQAKGLRRVRGAPTLRPENAYSRSRPQRPVVQIPANPGGFHSNEAHVSDTSPRRWSPTTASNSQEPPKQTGRSPRRLSSGPPAVSSAWSANASRPHLAVFSPIEEHSDSAIDSDDGTSSSFDSSVFSIPDSPIEPSQLHPDDPFAPHLETVVSRILQQYRTHQAQQRGGQASRRTTQQGTSSTPDSSRHSRKRSHSGDPDDRRSPPNDPNAPPDSKRPKLPVPSAGRHLACPFWKRDPENHRHCYKKVLSRVKYVKQHLYRFHEAPISCACCGAEFPDERLRDEHVRARRCLVVERPGFFSGGLTRAQRLEVSRRANPKESEEEQWFAIWDVIFPGEPRPASAYVDAELSQDLCAYREFHAREGADILLAYLAACDPVLAGHVERSASCDRAVLSRALDSIYDHWAARRGLRAQPADLPTPPQTEPSDAASRVSLAYAPEGPVVYSYAADDVPASDVQFADRGLEGLAQREEDAYLGPDPRALMADLDNMFASVDDEDDFVPGVY</sequence>
<feature type="region of interest" description="Disordered" evidence="1">
    <location>
        <begin position="1"/>
        <end position="41"/>
    </location>
</feature>